<dbReference type="Proteomes" id="UP000838672">
    <property type="component" value="Unassembled WGS sequence"/>
</dbReference>
<evidence type="ECO:0000256" key="3">
    <source>
        <dbReference type="ARBA" id="ARBA00023163"/>
    </source>
</evidence>
<dbReference type="GO" id="GO:0003677">
    <property type="term" value="F:DNA binding"/>
    <property type="evidence" value="ECO:0007669"/>
    <property type="project" value="UniProtKB-KW"/>
</dbReference>
<feature type="domain" description="HTH asnC-type" evidence="4">
    <location>
        <begin position="6"/>
        <end position="67"/>
    </location>
</feature>
<dbReference type="PRINTS" id="PR00033">
    <property type="entry name" value="HTHASNC"/>
</dbReference>
<evidence type="ECO:0000259" key="4">
    <source>
        <dbReference type="PROSITE" id="PS50956"/>
    </source>
</evidence>
<dbReference type="Pfam" id="PF01037">
    <property type="entry name" value="AsnC_trans_reg"/>
    <property type="match status" value="1"/>
</dbReference>
<keyword evidence="2 5" id="KW-0238">DNA-binding</keyword>
<keyword evidence="3" id="KW-0804">Transcription</keyword>
<dbReference type="InterPro" id="IPR019888">
    <property type="entry name" value="Tscrpt_reg_AsnC-like"/>
</dbReference>
<organism evidence="5 6">
    <name type="scientific">Vibrio stylophorae</name>
    <dbReference type="NCBI Taxonomy" id="659351"/>
    <lineage>
        <taxon>Bacteria</taxon>
        <taxon>Pseudomonadati</taxon>
        <taxon>Pseudomonadota</taxon>
        <taxon>Gammaproteobacteria</taxon>
        <taxon>Vibrionales</taxon>
        <taxon>Vibrionaceae</taxon>
        <taxon>Vibrio</taxon>
    </lineage>
</organism>
<reference evidence="5" key="1">
    <citation type="submission" date="2021-11" db="EMBL/GenBank/DDBJ databases">
        <authorList>
            <person name="Rodrigo-Torres L."/>
            <person name="Arahal R. D."/>
            <person name="Lucena T."/>
        </authorList>
    </citation>
    <scope>NUCLEOTIDE SEQUENCE</scope>
    <source>
        <strain evidence="5">CECT 7929</strain>
    </source>
</reference>
<dbReference type="Gene3D" id="3.30.70.920">
    <property type="match status" value="1"/>
</dbReference>
<keyword evidence="6" id="KW-1185">Reference proteome</keyword>
<dbReference type="PANTHER" id="PTHR30154">
    <property type="entry name" value="LEUCINE-RESPONSIVE REGULATORY PROTEIN"/>
    <property type="match status" value="1"/>
</dbReference>
<evidence type="ECO:0000313" key="5">
    <source>
        <dbReference type="EMBL" id="CAH0533947.1"/>
    </source>
</evidence>
<evidence type="ECO:0000313" key="6">
    <source>
        <dbReference type="Proteomes" id="UP000838672"/>
    </source>
</evidence>
<dbReference type="InterPro" id="IPR036388">
    <property type="entry name" value="WH-like_DNA-bd_sf"/>
</dbReference>
<evidence type="ECO:0000256" key="1">
    <source>
        <dbReference type="ARBA" id="ARBA00023015"/>
    </source>
</evidence>
<proteinExistence type="predicted"/>
<dbReference type="Pfam" id="PF13404">
    <property type="entry name" value="HTH_AsnC-type"/>
    <property type="match status" value="1"/>
</dbReference>
<dbReference type="InterPro" id="IPR019887">
    <property type="entry name" value="Tscrpt_reg_AsnC/Lrp_C"/>
</dbReference>
<gene>
    <name evidence="5" type="primary">decR</name>
    <name evidence="5" type="ORF">VST7929_01825</name>
</gene>
<accession>A0ABN8DV70</accession>
<name>A0ABN8DV70_9VIBR</name>
<comment type="caution">
    <text evidence="5">The sequence shown here is derived from an EMBL/GenBank/DDBJ whole genome shotgun (WGS) entry which is preliminary data.</text>
</comment>
<keyword evidence="1" id="KW-0805">Transcription regulation</keyword>
<dbReference type="PROSITE" id="PS50956">
    <property type="entry name" value="HTH_ASNC_2"/>
    <property type="match status" value="1"/>
</dbReference>
<sequence length="155" mass="17982">MEKVTLDEIDKKILMRLQKDAMLSLQAIADSVHLTSTPCWKRIKRLESLGVIRNRVAILDAELVGRPFIAFVQLKTQNHSERWYRKFMEAIDHFDAVMACYRMAGEYDYLLRVQVADMAAFDRFYKRLVNEIDGLTDVTSSFAMEVLKESTALEL</sequence>
<dbReference type="SUPFAM" id="SSF46785">
    <property type="entry name" value="Winged helix' DNA-binding domain"/>
    <property type="match status" value="1"/>
</dbReference>
<evidence type="ECO:0000256" key="2">
    <source>
        <dbReference type="ARBA" id="ARBA00023125"/>
    </source>
</evidence>
<dbReference type="SUPFAM" id="SSF54909">
    <property type="entry name" value="Dimeric alpha+beta barrel"/>
    <property type="match status" value="1"/>
</dbReference>
<dbReference type="RefSeq" id="WP_237466360.1">
    <property type="nucleotide sequence ID" value="NZ_CAKLDI010000001.1"/>
</dbReference>
<dbReference type="PANTHER" id="PTHR30154:SF17">
    <property type="entry name" value="DNA-BINDING TRANSCRIPTIONAL ACTIVATOR DECR"/>
    <property type="match status" value="1"/>
</dbReference>
<dbReference type="SMART" id="SM00344">
    <property type="entry name" value="HTH_ASNC"/>
    <property type="match status" value="1"/>
</dbReference>
<dbReference type="InterPro" id="IPR011008">
    <property type="entry name" value="Dimeric_a/b-barrel"/>
</dbReference>
<dbReference type="EMBL" id="CAKLDI010000001">
    <property type="protein sequence ID" value="CAH0533947.1"/>
    <property type="molecule type" value="Genomic_DNA"/>
</dbReference>
<protein>
    <submittedName>
        <fullName evidence="5">DNA-binding transcriptional activator DecR</fullName>
    </submittedName>
</protein>
<dbReference type="InterPro" id="IPR036390">
    <property type="entry name" value="WH_DNA-bd_sf"/>
</dbReference>
<dbReference type="InterPro" id="IPR000485">
    <property type="entry name" value="AsnC-type_HTH_dom"/>
</dbReference>
<dbReference type="Gene3D" id="1.10.10.10">
    <property type="entry name" value="Winged helix-like DNA-binding domain superfamily/Winged helix DNA-binding domain"/>
    <property type="match status" value="1"/>
</dbReference>